<dbReference type="PANTHER" id="PTHR46844">
    <property type="entry name" value="SLR5058 PROTEIN"/>
    <property type="match status" value="1"/>
</dbReference>
<proteinExistence type="predicted"/>
<dbReference type="EMBL" id="ONZQ02000016">
    <property type="protein sequence ID" value="SPO06598.1"/>
    <property type="molecule type" value="Genomic_DNA"/>
</dbReference>
<dbReference type="PANTHER" id="PTHR46844:SF1">
    <property type="entry name" value="SLR5058 PROTEIN"/>
    <property type="match status" value="1"/>
</dbReference>
<keyword evidence="4" id="KW-1185">Reference proteome</keyword>
<dbReference type="Proteomes" id="UP001187682">
    <property type="component" value="Unassembled WGS sequence"/>
</dbReference>
<protein>
    <recommendedName>
        <fullName evidence="2">NACHT domain-containing protein</fullName>
    </recommendedName>
</protein>
<sequence>MAQRTSPAGLVAVHPADENAKTDIDIIAIHGLNARSPGTWTWEDPSDPDKRVNWLKDPKMLPSIVGSARIFTCDWPADMFQKSIPVTLEESAKFLLSSIKQHLLVDKRSATAQIFKERRLNRHHVQMNKFAGPECEDYKQVAEKIQRILGEIREEQTPLEKSDAWIREKLYTEDTLKIERLSGARLPMDQCYINLAIVEQSGQDANHPVEGAATTPSPFSLLARQKVETPDKKMQVELAAIFDRFKRRDGHTIQPRRIMIRGRAGVGKTTLCKKMVHDFTHGTQTELNRSWTKLFDRLLWVPLRNLKGRSAPGYNYEDLFHHEYFSRGGGHGDGRHLAEALWRELRATDGSRTLFILDGMDEISQELGGNDHISLFLTDLLNRPNVIVTSRPNANLPATVKALDRELETVGFYSDQVEAYIDADPKMKPRASEVKSFLQNRWLLRGLVRIPIQLDAFCYTWEHFGPQTAPDTMTDIYKSIVQRLWKKDVSRLEKRIGVYGASARPAEIERSVKAEIALLECLAFNGLYHGVIDFTPAHRDEIIKRFKLDLPLDETLGRLSFLRTSSQSRSENQTYHFLHLTYQEYFAARYFVRCWKDTKDLEYVFKGQENTQSDPQADPAGRQDSSTL</sequence>
<dbReference type="Gene3D" id="3.40.50.300">
    <property type="entry name" value="P-loop containing nucleotide triphosphate hydrolases"/>
    <property type="match status" value="1"/>
</dbReference>
<evidence type="ECO:0000259" key="2">
    <source>
        <dbReference type="PROSITE" id="PS50837"/>
    </source>
</evidence>
<feature type="region of interest" description="Disordered" evidence="1">
    <location>
        <begin position="607"/>
        <end position="628"/>
    </location>
</feature>
<gene>
    <name evidence="3" type="ORF">DNG_09288</name>
</gene>
<dbReference type="Pfam" id="PF23238">
    <property type="entry name" value="DUF7068"/>
    <property type="match status" value="1"/>
</dbReference>
<dbReference type="SUPFAM" id="SSF52540">
    <property type="entry name" value="P-loop containing nucleoside triphosphate hydrolases"/>
    <property type="match status" value="1"/>
</dbReference>
<evidence type="ECO:0000313" key="3">
    <source>
        <dbReference type="EMBL" id="SPO06598.1"/>
    </source>
</evidence>
<evidence type="ECO:0000313" key="4">
    <source>
        <dbReference type="Proteomes" id="UP001187682"/>
    </source>
</evidence>
<feature type="domain" description="NACHT" evidence="2">
    <location>
        <begin position="256"/>
        <end position="394"/>
    </location>
</feature>
<name>A0AAE8SZ96_9PEZI</name>
<dbReference type="InterPro" id="IPR055496">
    <property type="entry name" value="DUF7068"/>
</dbReference>
<dbReference type="PROSITE" id="PS50837">
    <property type="entry name" value="NACHT"/>
    <property type="match status" value="1"/>
</dbReference>
<accession>A0AAE8SZ96</accession>
<dbReference type="InterPro" id="IPR027417">
    <property type="entry name" value="P-loop_NTPase"/>
</dbReference>
<dbReference type="AlphaFoldDB" id="A0AAE8SZ96"/>
<organism evidence="3 4">
    <name type="scientific">Cephalotrichum gorgonifer</name>
    <dbReference type="NCBI Taxonomy" id="2041049"/>
    <lineage>
        <taxon>Eukaryota</taxon>
        <taxon>Fungi</taxon>
        <taxon>Dikarya</taxon>
        <taxon>Ascomycota</taxon>
        <taxon>Pezizomycotina</taxon>
        <taxon>Sordariomycetes</taxon>
        <taxon>Hypocreomycetidae</taxon>
        <taxon>Microascales</taxon>
        <taxon>Microascaceae</taxon>
        <taxon>Cephalotrichum</taxon>
    </lineage>
</organism>
<evidence type="ECO:0000256" key="1">
    <source>
        <dbReference type="SAM" id="MobiDB-lite"/>
    </source>
</evidence>
<dbReference type="Pfam" id="PF05729">
    <property type="entry name" value="NACHT"/>
    <property type="match status" value="1"/>
</dbReference>
<comment type="caution">
    <text evidence="3">The sequence shown here is derived from an EMBL/GenBank/DDBJ whole genome shotgun (WGS) entry which is preliminary data.</text>
</comment>
<reference evidence="3" key="1">
    <citation type="submission" date="2018-03" db="EMBL/GenBank/DDBJ databases">
        <authorList>
            <person name="Guldener U."/>
        </authorList>
    </citation>
    <scope>NUCLEOTIDE SEQUENCE</scope>
</reference>
<dbReference type="InterPro" id="IPR007111">
    <property type="entry name" value="NACHT_NTPase"/>
</dbReference>